<gene>
    <name evidence="2" type="ORF">MRATA1EN1_LOCUS19233</name>
</gene>
<dbReference type="EMBL" id="OX459939">
    <property type="protein sequence ID" value="CAI9170271.1"/>
    <property type="molecule type" value="Genomic_DNA"/>
</dbReference>
<keyword evidence="3" id="KW-1185">Reference proteome</keyword>
<organism evidence="2 3">
    <name type="scientific">Rangifer tarandus platyrhynchus</name>
    <name type="common">Svalbard reindeer</name>
    <dbReference type="NCBI Taxonomy" id="3082113"/>
    <lineage>
        <taxon>Eukaryota</taxon>
        <taxon>Metazoa</taxon>
        <taxon>Chordata</taxon>
        <taxon>Craniata</taxon>
        <taxon>Vertebrata</taxon>
        <taxon>Euteleostomi</taxon>
        <taxon>Mammalia</taxon>
        <taxon>Eutheria</taxon>
        <taxon>Laurasiatheria</taxon>
        <taxon>Artiodactyla</taxon>
        <taxon>Ruminantia</taxon>
        <taxon>Pecora</taxon>
        <taxon>Cervidae</taxon>
        <taxon>Odocoileinae</taxon>
        <taxon>Rangifer</taxon>
    </lineage>
</organism>
<evidence type="ECO:0000313" key="3">
    <source>
        <dbReference type="Proteomes" id="UP001176941"/>
    </source>
</evidence>
<protein>
    <submittedName>
        <fullName evidence="2">Uncharacterized protein</fullName>
    </submittedName>
</protein>
<reference evidence="2" key="1">
    <citation type="submission" date="2023-04" db="EMBL/GenBank/DDBJ databases">
        <authorList>
            <consortium name="ELIXIR-Norway"/>
        </authorList>
    </citation>
    <scope>NUCLEOTIDE SEQUENCE [LARGE SCALE GENOMIC DNA]</scope>
</reference>
<evidence type="ECO:0000313" key="2">
    <source>
        <dbReference type="EMBL" id="CAI9170271.1"/>
    </source>
</evidence>
<dbReference type="Proteomes" id="UP001176941">
    <property type="component" value="Chromosome 3"/>
</dbReference>
<sequence>MRVKINETVTQQDQKSSSQREAEPSAWKGNCHLGVSNQIPEPGELSTTSGSSHNCPDMTRPYYFNTILKNAEVHLACCPVTRNTRFSKTIKKKSGQPVKFEFQINKEQSFFSVKYVSCNNNYSLFV</sequence>
<name>A0ABN8ZBB8_RANTA</name>
<feature type="compositionally biased region" description="Polar residues" evidence="1">
    <location>
        <begin position="7"/>
        <end position="17"/>
    </location>
</feature>
<evidence type="ECO:0000256" key="1">
    <source>
        <dbReference type="SAM" id="MobiDB-lite"/>
    </source>
</evidence>
<accession>A0ABN8ZBB8</accession>
<feature type="region of interest" description="Disordered" evidence="1">
    <location>
        <begin position="1"/>
        <end position="31"/>
    </location>
</feature>
<proteinExistence type="predicted"/>